<accession>A0A7S3YXJ0</accession>
<proteinExistence type="predicted"/>
<name>A0A7S3YXJ0_9EUKA</name>
<gene>
    <name evidence="1" type="ORF">LGLO00237_LOCUS16358</name>
</gene>
<organism evidence="1">
    <name type="scientific">Lotharella globosa</name>
    <dbReference type="NCBI Taxonomy" id="91324"/>
    <lineage>
        <taxon>Eukaryota</taxon>
        <taxon>Sar</taxon>
        <taxon>Rhizaria</taxon>
        <taxon>Cercozoa</taxon>
        <taxon>Chlorarachniophyceae</taxon>
        <taxon>Lotharella</taxon>
    </lineage>
</organism>
<dbReference type="EMBL" id="HBIV01022735">
    <property type="protein sequence ID" value="CAE0664753.1"/>
    <property type="molecule type" value="Transcribed_RNA"/>
</dbReference>
<evidence type="ECO:0000313" key="1">
    <source>
        <dbReference type="EMBL" id="CAE0664753.1"/>
    </source>
</evidence>
<protein>
    <submittedName>
        <fullName evidence="1">Uncharacterized protein</fullName>
    </submittedName>
</protein>
<reference evidence="1" key="1">
    <citation type="submission" date="2021-01" db="EMBL/GenBank/DDBJ databases">
        <authorList>
            <person name="Corre E."/>
            <person name="Pelletier E."/>
            <person name="Niang G."/>
            <person name="Scheremetjew M."/>
            <person name="Finn R."/>
            <person name="Kale V."/>
            <person name="Holt S."/>
            <person name="Cochrane G."/>
            <person name="Meng A."/>
            <person name="Brown T."/>
            <person name="Cohen L."/>
        </authorList>
    </citation>
    <scope>NUCLEOTIDE SEQUENCE</scope>
    <source>
        <strain evidence="1">CCCM811</strain>
    </source>
</reference>
<dbReference type="AlphaFoldDB" id="A0A7S3YXJ0"/>
<sequence>MCPKQPRVMGYGRNTNVIVTWYSPLPRTSKLKMLLVVLFALATPVSGAWKEGHNALLPNATSGAGSTPLHLIILLDKDKARGRWESIMMQAKTHNLLVHPLPYLDVNNFENKQYLTQQSLKNILQEAQELNVPDEEVLVFAQDDTVFHDNLRSELEESLASLPQNWQVFHMCPRDLTKGTTQYSHTEPVPFKLTRTEEYEATQPEANEKHPRYYDVRLMQFMARERVNAFLGGPVSFATKKKYIPRLSEKLEDLMGRKINDDQCLMMMTDKYSFASREPQMCMSGGFQTSFQL</sequence>